<proteinExistence type="inferred from homology"/>
<evidence type="ECO:0000259" key="7">
    <source>
        <dbReference type="PROSITE" id="PS50878"/>
    </source>
</evidence>
<evidence type="ECO:0000256" key="2">
    <source>
        <dbReference type="ARBA" id="ARBA00010325"/>
    </source>
</evidence>
<keyword evidence="3" id="KW-0479">Metal-binding</keyword>
<evidence type="ECO:0000313" key="9">
    <source>
        <dbReference type="Proteomes" id="UP001408789"/>
    </source>
</evidence>
<keyword evidence="5" id="KW-0862">Zinc</keyword>
<evidence type="ECO:0000256" key="6">
    <source>
        <dbReference type="ARBA" id="ARBA00023242"/>
    </source>
</evidence>
<dbReference type="PROSITE" id="PS50878">
    <property type="entry name" value="RT_POL"/>
    <property type="match status" value="1"/>
</dbReference>
<dbReference type="Pfam" id="PF04690">
    <property type="entry name" value="YABBY"/>
    <property type="match status" value="1"/>
</dbReference>
<evidence type="ECO:0000256" key="5">
    <source>
        <dbReference type="ARBA" id="ARBA00022833"/>
    </source>
</evidence>
<dbReference type="InterPro" id="IPR056776">
    <property type="entry name" value="YABBY_N"/>
</dbReference>
<comment type="caution">
    <text evidence="8">The sequence shown here is derived from an EMBL/GenBank/DDBJ whole genome shotgun (WGS) entry which is preliminary data.</text>
</comment>
<dbReference type="Pfam" id="PF00078">
    <property type="entry name" value="RVT_1"/>
    <property type="match status" value="1"/>
</dbReference>
<dbReference type="EMBL" id="JBCNJP010000020">
    <property type="protein sequence ID" value="KAK9060718.1"/>
    <property type="molecule type" value="Genomic_DNA"/>
</dbReference>
<dbReference type="PANTHER" id="PTHR31675:SF6">
    <property type="entry name" value="AXIAL REGULATOR YABBY 5"/>
    <property type="match status" value="1"/>
</dbReference>
<keyword evidence="6" id="KW-0539">Nucleus</keyword>
<dbReference type="FunFam" id="1.10.30.10:FF:000012">
    <property type="entry name" value="axial regulator YABBY 5-like"/>
    <property type="match status" value="1"/>
</dbReference>
<dbReference type="GO" id="GO:0045165">
    <property type="term" value="P:cell fate commitment"/>
    <property type="evidence" value="ECO:0007669"/>
    <property type="project" value="TreeGrafter"/>
</dbReference>
<dbReference type="CDD" id="cd01650">
    <property type="entry name" value="RT_nLTR_like"/>
    <property type="match status" value="1"/>
</dbReference>
<comment type="similarity">
    <text evidence="2">Belongs to the YABBY family.</text>
</comment>
<dbReference type="GO" id="GO:0050793">
    <property type="term" value="P:regulation of developmental process"/>
    <property type="evidence" value="ECO:0007669"/>
    <property type="project" value="UniProtKB-ARBA"/>
</dbReference>
<evidence type="ECO:0000256" key="1">
    <source>
        <dbReference type="ARBA" id="ARBA00004123"/>
    </source>
</evidence>
<dbReference type="InterPro" id="IPR036910">
    <property type="entry name" value="HMG_box_dom_sf"/>
</dbReference>
<evidence type="ECO:0000256" key="4">
    <source>
        <dbReference type="ARBA" id="ARBA00022771"/>
    </source>
</evidence>
<dbReference type="InterPro" id="IPR000477">
    <property type="entry name" value="RT_dom"/>
</dbReference>
<evidence type="ECO:0000313" key="8">
    <source>
        <dbReference type="EMBL" id="KAK9060718.1"/>
    </source>
</evidence>
<evidence type="ECO:0000256" key="3">
    <source>
        <dbReference type="ARBA" id="ARBA00022723"/>
    </source>
</evidence>
<organism evidence="8 9">
    <name type="scientific">Deinandra increscens subsp. villosa</name>
    <dbReference type="NCBI Taxonomy" id="3103831"/>
    <lineage>
        <taxon>Eukaryota</taxon>
        <taxon>Viridiplantae</taxon>
        <taxon>Streptophyta</taxon>
        <taxon>Embryophyta</taxon>
        <taxon>Tracheophyta</taxon>
        <taxon>Spermatophyta</taxon>
        <taxon>Magnoliopsida</taxon>
        <taxon>eudicotyledons</taxon>
        <taxon>Gunneridae</taxon>
        <taxon>Pentapetalae</taxon>
        <taxon>asterids</taxon>
        <taxon>campanulids</taxon>
        <taxon>Asterales</taxon>
        <taxon>Asteraceae</taxon>
        <taxon>Asteroideae</taxon>
        <taxon>Heliantheae alliance</taxon>
        <taxon>Madieae</taxon>
        <taxon>Madiinae</taxon>
        <taxon>Deinandra</taxon>
    </lineage>
</organism>
<dbReference type="AlphaFoldDB" id="A0AAP0GRP9"/>
<reference evidence="8 9" key="1">
    <citation type="submission" date="2024-04" db="EMBL/GenBank/DDBJ databases">
        <title>The reference genome of an endangered Asteraceae, Deinandra increscens subsp. villosa, native to the Central Coast of California.</title>
        <authorList>
            <person name="Guilliams M."/>
            <person name="Hasenstab-Lehman K."/>
            <person name="Meyer R."/>
            <person name="Mcevoy S."/>
        </authorList>
    </citation>
    <scope>NUCLEOTIDE SEQUENCE [LARGE SCALE GENOMIC DNA]</scope>
    <source>
        <tissue evidence="8">Leaf</tissue>
    </source>
</reference>
<sequence length="407" mass="45490">MSNSSCIDVTATSEQLCYIPCNFCNIVLAVSVPCSSLFDMVTVTCGHCTNLWSVNMGMAAAFHQSLSNSNSTSQDSTSHQHAQVTSYSSIKAPLTNTSNYKVDLGSSSKYNSNRMPMRPSAVSIPTDQKINRVPEKKQRVPSAYNQFIKEEIQRIKANNPDISHREAFSTAAKNWAHFPHIQFGLMLEANNHQAKFDEVCSLMLNFSCFNLINEITVVGSIISENQLAFIANRNITDGPLIVNEIISWCKRVKYKALIVKLDFEKAYDTVDWDFLLSVLDQMNFPERWVLWVKGVLVSSRASVLVNGSPTKEFQFSRGLRQGDPLSPFQFLVVMEGFSWLFERAGRVGVFSGLPIPNGGPMISNLLFADDALIMGKWSEENVKNLSRLLRAFYLVSGLKVNLKKKAP</sequence>
<protein>
    <recommendedName>
        <fullName evidence="7">Reverse transcriptase domain-containing protein</fullName>
    </recommendedName>
</protein>
<keyword evidence="4" id="KW-0863">Zinc-finger</keyword>
<name>A0AAP0GRP9_9ASTR</name>
<dbReference type="SUPFAM" id="SSF56672">
    <property type="entry name" value="DNA/RNA polymerases"/>
    <property type="match status" value="1"/>
</dbReference>
<dbReference type="InterPro" id="IPR056775">
    <property type="entry name" value="YABBY_C"/>
</dbReference>
<dbReference type="GO" id="GO:0008270">
    <property type="term" value="F:zinc ion binding"/>
    <property type="evidence" value="ECO:0007669"/>
    <property type="project" value="UniProtKB-KW"/>
</dbReference>
<dbReference type="PANTHER" id="PTHR31675">
    <property type="entry name" value="PROTEIN YABBY 6-RELATED"/>
    <property type="match status" value="1"/>
</dbReference>
<dbReference type="InterPro" id="IPR043502">
    <property type="entry name" value="DNA/RNA_pol_sf"/>
</dbReference>
<dbReference type="CDD" id="cd00084">
    <property type="entry name" value="HMG-box_SF"/>
    <property type="match status" value="1"/>
</dbReference>
<dbReference type="SUPFAM" id="SSF47095">
    <property type="entry name" value="HMG-box"/>
    <property type="match status" value="1"/>
</dbReference>
<dbReference type="GO" id="GO:0003002">
    <property type="term" value="P:regionalization"/>
    <property type="evidence" value="ECO:0007669"/>
    <property type="project" value="UniProtKB-ARBA"/>
</dbReference>
<feature type="domain" description="Reverse transcriptase" evidence="7">
    <location>
        <begin position="88"/>
        <end position="407"/>
    </location>
</feature>
<keyword evidence="9" id="KW-1185">Reference proteome</keyword>
<dbReference type="Proteomes" id="UP001408789">
    <property type="component" value="Unassembled WGS sequence"/>
</dbReference>
<dbReference type="GO" id="GO:0005634">
    <property type="term" value="C:nucleus"/>
    <property type="evidence" value="ECO:0007669"/>
    <property type="project" value="UniProtKB-SubCell"/>
</dbReference>
<dbReference type="Gene3D" id="1.10.30.10">
    <property type="entry name" value="High mobility group box domain"/>
    <property type="match status" value="1"/>
</dbReference>
<dbReference type="Pfam" id="PF24868">
    <property type="entry name" value="YABBY_N"/>
    <property type="match status" value="1"/>
</dbReference>
<comment type="subcellular location">
    <subcellularLocation>
        <location evidence="1">Nucleus</location>
    </subcellularLocation>
</comment>
<gene>
    <name evidence="8" type="ORF">SSX86_021424</name>
</gene>
<dbReference type="InterPro" id="IPR006780">
    <property type="entry name" value="YABBY"/>
</dbReference>
<accession>A0AAP0GRP9</accession>